<evidence type="ECO:0000313" key="2">
    <source>
        <dbReference type="Proteomes" id="UP001055115"/>
    </source>
</evidence>
<protein>
    <submittedName>
        <fullName evidence="1">Uncharacterized protein</fullName>
    </submittedName>
</protein>
<reference evidence="1 2" key="1">
    <citation type="submission" date="2022-03" db="EMBL/GenBank/DDBJ databases">
        <title>Genome data of Colletotrichum spp.</title>
        <authorList>
            <person name="Utami Y.D."/>
            <person name="Hiruma K."/>
        </authorList>
    </citation>
    <scope>NUCLEOTIDE SEQUENCE [LARGE SCALE GENOMIC DNA]</scope>
    <source>
        <strain evidence="1 2">MAFF 239500</strain>
    </source>
</reference>
<comment type="caution">
    <text evidence="1">The sequence shown here is derived from an EMBL/GenBank/DDBJ whole genome shotgun (WGS) entry which is preliminary data.</text>
</comment>
<evidence type="ECO:0000313" key="1">
    <source>
        <dbReference type="EMBL" id="GKT45815.1"/>
    </source>
</evidence>
<sequence>MDANQPEDMPYCIWFPDIPSETTLGELIQRFPAMSYQAARACAVAGYTDLYKKLALQILPEISIAEEARENGNVAIFNLIMEAPCRYKVFDNYNRTIDTTASKPAFLNGDTAIRPYLLETRAFEPPIGRMDDEEGGSGTDDDELDPWGLGPRRSFIQTRFNITEDMNIDINGNGGIAGLVATVVPNSDEEALRILCQPLPVDLTTCHKDLLILMAAYNGDMDRYH</sequence>
<name>A0AA37P0M6_9PEZI</name>
<accession>A0AA37P0M6</accession>
<gene>
    <name evidence="1" type="ORF">ColSpa_05996</name>
</gene>
<keyword evidence="2" id="KW-1185">Reference proteome</keyword>
<dbReference type="RefSeq" id="XP_049128165.1">
    <property type="nucleotide sequence ID" value="XM_049272208.1"/>
</dbReference>
<proteinExistence type="predicted"/>
<dbReference type="EMBL" id="BQXU01000013">
    <property type="protein sequence ID" value="GKT45815.1"/>
    <property type="molecule type" value="Genomic_DNA"/>
</dbReference>
<organism evidence="1 2">
    <name type="scientific">Colletotrichum spaethianum</name>
    <dbReference type="NCBI Taxonomy" id="700344"/>
    <lineage>
        <taxon>Eukaryota</taxon>
        <taxon>Fungi</taxon>
        <taxon>Dikarya</taxon>
        <taxon>Ascomycota</taxon>
        <taxon>Pezizomycotina</taxon>
        <taxon>Sordariomycetes</taxon>
        <taxon>Hypocreomycetidae</taxon>
        <taxon>Glomerellales</taxon>
        <taxon>Glomerellaceae</taxon>
        <taxon>Colletotrichum</taxon>
        <taxon>Colletotrichum spaethianum species complex</taxon>
    </lineage>
</organism>
<dbReference type="Proteomes" id="UP001055115">
    <property type="component" value="Unassembled WGS sequence"/>
</dbReference>
<dbReference type="AlphaFoldDB" id="A0AA37P0M6"/>
<dbReference type="GeneID" id="73326798"/>